<reference evidence="1" key="1">
    <citation type="journal article" date="2014" name="Genome Biol. Evol.">
        <title>Pangenome evidence for extensive interdomain horizontal transfer affecting lineage core and shell genes in uncultured planktonic thaumarchaeota and euryarchaeota.</title>
        <authorList>
            <person name="Deschamps P."/>
            <person name="Zivanovic Y."/>
            <person name="Moreira D."/>
            <person name="Rodriguez-Valera F."/>
            <person name="Lopez-Garcia P."/>
        </authorList>
    </citation>
    <scope>NUCLEOTIDE SEQUENCE</scope>
</reference>
<accession>A0A075H6E4</accession>
<name>A0A075H6E4_9ARCH</name>
<sequence>MGYDFKINYMDINESYFKGKVEFRGDEYTINLQNERRGKVLKLPFDIPEKNNKVLVRMTGPNVVVEDFLPYCGKSEWVEIDSDAITFYVADHQDQFDTLEIIDDLSEA</sequence>
<protein>
    <submittedName>
        <fullName evidence="1">Uncharacterized protein</fullName>
    </submittedName>
</protein>
<proteinExistence type="predicted"/>
<organism evidence="1">
    <name type="scientific">uncultured marine thaumarchaeote KM3_37_D10</name>
    <dbReference type="NCBI Taxonomy" id="1456137"/>
    <lineage>
        <taxon>Archaea</taxon>
        <taxon>Nitrososphaerota</taxon>
        <taxon>environmental samples</taxon>
    </lineage>
</organism>
<dbReference type="AlphaFoldDB" id="A0A075H6E4"/>
<dbReference type="EMBL" id="KF900864">
    <property type="protein sequence ID" value="AIF09483.1"/>
    <property type="molecule type" value="Genomic_DNA"/>
</dbReference>
<evidence type="ECO:0000313" key="1">
    <source>
        <dbReference type="EMBL" id="AIF09483.1"/>
    </source>
</evidence>